<dbReference type="PROSITE" id="PS50042">
    <property type="entry name" value="CNMP_BINDING_3"/>
    <property type="match status" value="1"/>
</dbReference>
<accession>A0ABW2BF79</accession>
<dbReference type="InterPro" id="IPR012318">
    <property type="entry name" value="HTH_CRP"/>
</dbReference>
<organism evidence="6 7">
    <name type="scientific">Methylobacterium komagatae</name>
    <dbReference type="NCBI Taxonomy" id="374425"/>
    <lineage>
        <taxon>Bacteria</taxon>
        <taxon>Pseudomonadati</taxon>
        <taxon>Pseudomonadota</taxon>
        <taxon>Alphaproteobacteria</taxon>
        <taxon>Hyphomicrobiales</taxon>
        <taxon>Methylobacteriaceae</taxon>
        <taxon>Methylobacterium</taxon>
    </lineage>
</organism>
<keyword evidence="1" id="KW-0805">Transcription regulation</keyword>
<feature type="domain" description="HTH crp-type" evidence="5">
    <location>
        <begin position="145"/>
        <end position="219"/>
    </location>
</feature>
<protein>
    <submittedName>
        <fullName evidence="6">Crp/Fnr family transcriptional regulator</fullName>
    </submittedName>
</protein>
<comment type="caution">
    <text evidence="6">The sequence shown here is derived from an EMBL/GenBank/DDBJ whole genome shotgun (WGS) entry which is preliminary data.</text>
</comment>
<dbReference type="Pfam" id="PF13545">
    <property type="entry name" value="HTH_Crp_2"/>
    <property type="match status" value="1"/>
</dbReference>
<evidence type="ECO:0000259" key="4">
    <source>
        <dbReference type="PROSITE" id="PS50042"/>
    </source>
</evidence>
<dbReference type="InterPro" id="IPR036388">
    <property type="entry name" value="WH-like_DNA-bd_sf"/>
</dbReference>
<dbReference type="CDD" id="cd00038">
    <property type="entry name" value="CAP_ED"/>
    <property type="match status" value="1"/>
</dbReference>
<dbReference type="SUPFAM" id="SSF46785">
    <property type="entry name" value="Winged helix' DNA-binding domain"/>
    <property type="match status" value="1"/>
</dbReference>
<name>A0ABW2BF79_9HYPH</name>
<dbReference type="PROSITE" id="PS51063">
    <property type="entry name" value="HTH_CRP_2"/>
    <property type="match status" value="1"/>
</dbReference>
<dbReference type="Gene3D" id="2.60.120.10">
    <property type="entry name" value="Jelly Rolls"/>
    <property type="match status" value="1"/>
</dbReference>
<dbReference type="InterPro" id="IPR036390">
    <property type="entry name" value="WH_DNA-bd_sf"/>
</dbReference>
<dbReference type="InterPro" id="IPR014710">
    <property type="entry name" value="RmlC-like_jellyroll"/>
</dbReference>
<evidence type="ECO:0000313" key="6">
    <source>
        <dbReference type="EMBL" id="MFC6788626.1"/>
    </source>
</evidence>
<evidence type="ECO:0000256" key="3">
    <source>
        <dbReference type="ARBA" id="ARBA00023163"/>
    </source>
</evidence>
<evidence type="ECO:0000313" key="7">
    <source>
        <dbReference type="Proteomes" id="UP001596292"/>
    </source>
</evidence>
<dbReference type="RefSeq" id="WP_378966829.1">
    <property type="nucleotide sequence ID" value="NZ_JBHSWN010000001.1"/>
</dbReference>
<dbReference type="SUPFAM" id="SSF51206">
    <property type="entry name" value="cAMP-binding domain-like"/>
    <property type="match status" value="1"/>
</dbReference>
<feature type="domain" description="Cyclic nucleotide-binding" evidence="4">
    <location>
        <begin position="11"/>
        <end position="78"/>
    </location>
</feature>
<proteinExistence type="predicted"/>
<dbReference type="SMART" id="SM00100">
    <property type="entry name" value="cNMP"/>
    <property type="match status" value="1"/>
</dbReference>
<keyword evidence="7" id="KW-1185">Reference proteome</keyword>
<keyword evidence="3" id="KW-0804">Transcription</keyword>
<evidence type="ECO:0000259" key="5">
    <source>
        <dbReference type="PROSITE" id="PS51063"/>
    </source>
</evidence>
<dbReference type="EMBL" id="JBHSWN010000001">
    <property type="protein sequence ID" value="MFC6788626.1"/>
    <property type="molecule type" value="Genomic_DNA"/>
</dbReference>
<dbReference type="InterPro" id="IPR018490">
    <property type="entry name" value="cNMP-bd_dom_sf"/>
</dbReference>
<reference evidence="7" key="1">
    <citation type="journal article" date="2019" name="Int. J. Syst. Evol. Microbiol.">
        <title>The Global Catalogue of Microorganisms (GCM) 10K type strain sequencing project: providing services to taxonomists for standard genome sequencing and annotation.</title>
        <authorList>
            <consortium name="The Broad Institute Genomics Platform"/>
            <consortium name="The Broad Institute Genome Sequencing Center for Infectious Disease"/>
            <person name="Wu L."/>
            <person name="Ma J."/>
        </authorList>
    </citation>
    <scope>NUCLEOTIDE SEQUENCE [LARGE SCALE GENOMIC DNA]</scope>
    <source>
        <strain evidence="7">CCUG 48316</strain>
    </source>
</reference>
<evidence type="ECO:0000256" key="1">
    <source>
        <dbReference type="ARBA" id="ARBA00023015"/>
    </source>
</evidence>
<sequence length="249" mass="27545">METPLSRKLRNYVPLGPVERDMLAEALEPARMVEPRADIVEEGEDPRSVNVIQSGWACRYRQFEDGRRQIISLLLPGDCCDPHIFLLDRRDHAIGALTPVSIARIGATAMAELMSRNAALDLAFHREALAASAIQREWTVSLGRRSGVERLAHLFCELHVRLSAVGLADGTSCPMPLTQPDLADALGQTTVHINRTLQDVRAARLLTLKSRRLTLLDPDGLRRLAKFDPSYLHLQASRVAPRGLEAPGP</sequence>
<evidence type="ECO:0000256" key="2">
    <source>
        <dbReference type="ARBA" id="ARBA00023125"/>
    </source>
</evidence>
<dbReference type="Gene3D" id="1.10.10.10">
    <property type="entry name" value="Winged helix-like DNA-binding domain superfamily/Winged helix DNA-binding domain"/>
    <property type="match status" value="1"/>
</dbReference>
<dbReference type="Pfam" id="PF00027">
    <property type="entry name" value="cNMP_binding"/>
    <property type="match status" value="1"/>
</dbReference>
<keyword evidence="2" id="KW-0238">DNA-binding</keyword>
<dbReference type="Proteomes" id="UP001596292">
    <property type="component" value="Unassembled WGS sequence"/>
</dbReference>
<dbReference type="InterPro" id="IPR000595">
    <property type="entry name" value="cNMP-bd_dom"/>
</dbReference>
<gene>
    <name evidence="6" type="ORF">ACFQE0_02690</name>
</gene>